<dbReference type="Proteomes" id="UP001221898">
    <property type="component" value="Unassembled WGS sequence"/>
</dbReference>
<dbReference type="EMBL" id="JAINUG010000037">
    <property type="protein sequence ID" value="KAJ8407820.1"/>
    <property type="molecule type" value="Genomic_DNA"/>
</dbReference>
<sequence length="180" mass="20183">MRYDRDWAAQRININTWQRSTRTSERHRGRWRGWACQIELDCQHAGPCDTKNREEDVESFSSYGLRDCGALALTRLSLDKLWTVDLPEDNAAGPLAMDPGPCRSGVRRASGTCPPSRRGLLAMDPGPVYSDAARAPFREDPPRVHAFCSEVLGDCSSFRSLHAANPPFWKAARSSLHKLN</sequence>
<protein>
    <submittedName>
        <fullName evidence="1">Uncharacterized protein</fullName>
    </submittedName>
</protein>
<dbReference type="AlphaFoldDB" id="A0AAD7WSX5"/>
<comment type="caution">
    <text evidence="1">The sequence shown here is derived from an EMBL/GenBank/DDBJ whole genome shotgun (WGS) entry which is preliminary data.</text>
</comment>
<gene>
    <name evidence="1" type="ORF">AAFF_G00268640</name>
</gene>
<evidence type="ECO:0000313" key="1">
    <source>
        <dbReference type="EMBL" id="KAJ8407820.1"/>
    </source>
</evidence>
<proteinExistence type="predicted"/>
<reference evidence="1" key="1">
    <citation type="journal article" date="2023" name="Science">
        <title>Genome structures resolve the early diversification of teleost fishes.</title>
        <authorList>
            <person name="Parey E."/>
            <person name="Louis A."/>
            <person name="Montfort J."/>
            <person name="Bouchez O."/>
            <person name="Roques C."/>
            <person name="Iampietro C."/>
            <person name="Lluch J."/>
            <person name="Castinel A."/>
            <person name="Donnadieu C."/>
            <person name="Desvignes T."/>
            <person name="Floi Bucao C."/>
            <person name="Jouanno E."/>
            <person name="Wen M."/>
            <person name="Mejri S."/>
            <person name="Dirks R."/>
            <person name="Jansen H."/>
            <person name="Henkel C."/>
            <person name="Chen W.J."/>
            <person name="Zahm M."/>
            <person name="Cabau C."/>
            <person name="Klopp C."/>
            <person name="Thompson A.W."/>
            <person name="Robinson-Rechavi M."/>
            <person name="Braasch I."/>
            <person name="Lecointre G."/>
            <person name="Bobe J."/>
            <person name="Postlethwait J.H."/>
            <person name="Berthelot C."/>
            <person name="Roest Crollius H."/>
            <person name="Guiguen Y."/>
        </authorList>
    </citation>
    <scope>NUCLEOTIDE SEQUENCE</scope>
    <source>
        <strain evidence="1">NC1722</strain>
    </source>
</reference>
<name>A0AAD7WSX5_9TELE</name>
<keyword evidence="2" id="KW-1185">Reference proteome</keyword>
<organism evidence="1 2">
    <name type="scientific">Aldrovandia affinis</name>
    <dbReference type="NCBI Taxonomy" id="143900"/>
    <lineage>
        <taxon>Eukaryota</taxon>
        <taxon>Metazoa</taxon>
        <taxon>Chordata</taxon>
        <taxon>Craniata</taxon>
        <taxon>Vertebrata</taxon>
        <taxon>Euteleostomi</taxon>
        <taxon>Actinopterygii</taxon>
        <taxon>Neopterygii</taxon>
        <taxon>Teleostei</taxon>
        <taxon>Notacanthiformes</taxon>
        <taxon>Halosauridae</taxon>
        <taxon>Aldrovandia</taxon>
    </lineage>
</organism>
<accession>A0AAD7WSX5</accession>
<evidence type="ECO:0000313" key="2">
    <source>
        <dbReference type="Proteomes" id="UP001221898"/>
    </source>
</evidence>